<feature type="domain" description="UBP34/UBP24/USP9X/USP9Y-like ARM repeat region" evidence="4">
    <location>
        <begin position="19"/>
        <end position="88"/>
    </location>
</feature>
<dbReference type="OrthoDB" id="289038at2759"/>
<sequence>MCDQNHGRRIWGKAERRVNLDNETYMSKICELLRCLRERITLEDITVLWKCQEGQSAAAVTNILQLLADVGANCFNQSQLDHLFNLIRGVIYSVLF</sequence>
<evidence type="ECO:0000256" key="1">
    <source>
        <dbReference type="ARBA" id="ARBA00022670"/>
    </source>
</evidence>
<keyword evidence="6" id="KW-1185">Reference proteome</keyword>
<keyword evidence="3" id="KW-0378">Hydrolase</keyword>
<proteinExistence type="predicted"/>
<evidence type="ECO:0000259" key="4">
    <source>
        <dbReference type="Pfam" id="PF25010"/>
    </source>
</evidence>
<accession>A0A3P7LEN0</accession>
<keyword evidence="2" id="KW-0833">Ubl conjugation pathway</keyword>
<evidence type="ECO:0000256" key="3">
    <source>
        <dbReference type="ARBA" id="ARBA00022801"/>
    </source>
</evidence>
<dbReference type="GO" id="GO:0008233">
    <property type="term" value="F:peptidase activity"/>
    <property type="evidence" value="ECO:0007669"/>
    <property type="project" value="UniProtKB-KW"/>
</dbReference>
<name>A0A3P7LEN0_DIBLA</name>
<gene>
    <name evidence="5" type="ORF">DILT_LOCUS11145</name>
</gene>
<dbReference type="Pfam" id="PF25010">
    <property type="entry name" value="ARM_UBP24_USP9X-Y"/>
    <property type="match status" value="1"/>
</dbReference>
<keyword evidence="1" id="KW-0645">Protease</keyword>
<dbReference type="InterPro" id="IPR056850">
    <property type="entry name" value="ARM_UBP34_24_USP9X_Y"/>
</dbReference>
<protein>
    <recommendedName>
        <fullName evidence="4">UBP34/UBP24/USP9X/USP9Y-like ARM repeat region domain-containing protein</fullName>
    </recommendedName>
</protein>
<reference evidence="5 6" key="1">
    <citation type="submission" date="2018-11" db="EMBL/GenBank/DDBJ databases">
        <authorList>
            <consortium name="Pathogen Informatics"/>
        </authorList>
    </citation>
    <scope>NUCLEOTIDE SEQUENCE [LARGE SCALE GENOMIC DNA]</scope>
</reference>
<dbReference type="EMBL" id="UYRU01062098">
    <property type="protein sequence ID" value="VDN15314.1"/>
    <property type="molecule type" value="Genomic_DNA"/>
</dbReference>
<evidence type="ECO:0000256" key="2">
    <source>
        <dbReference type="ARBA" id="ARBA00022786"/>
    </source>
</evidence>
<evidence type="ECO:0000313" key="6">
    <source>
        <dbReference type="Proteomes" id="UP000281553"/>
    </source>
</evidence>
<evidence type="ECO:0000313" key="5">
    <source>
        <dbReference type="EMBL" id="VDN15314.1"/>
    </source>
</evidence>
<dbReference type="AlphaFoldDB" id="A0A3P7LEN0"/>
<dbReference type="Proteomes" id="UP000281553">
    <property type="component" value="Unassembled WGS sequence"/>
</dbReference>
<dbReference type="GO" id="GO:0006508">
    <property type="term" value="P:proteolysis"/>
    <property type="evidence" value="ECO:0007669"/>
    <property type="project" value="UniProtKB-KW"/>
</dbReference>
<organism evidence="5 6">
    <name type="scientific">Dibothriocephalus latus</name>
    <name type="common">Fish tapeworm</name>
    <name type="synonym">Diphyllobothrium latum</name>
    <dbReference type="NCBI Taxonomy" id="60516"/>
    <lineage>
        <taxon>Eukaryota</taxon>
        <taxon>Metazoa</taxon>
        <taxon>Spiralia</taxon>
        <taxon>Lophotrochozoa</taxon>
        <taxon>Platyhelminthes</taxon>
        <taxon>Cestoda</taxon>
        <taxon>Eucestoda</taxon>
        <taxon>Diphyllobothriidea</taxon>
        <taxon>Diphyllobothriidae</taxon>
        <taxon>Dibothriocephalus</taxon>
    </lineage>
</organism>